<evidence type="ECO:0000256" key="2">
    <source>
        <dbReference type="ARBA" id="ARBA00023315"/>
    </source>
</evidence>
<name>A0ABS9NYY3_9RHOB</name>
<gene>
    <name evidence="4" type="ORF">MB818_12590</name>
</gene>
<evidence type="ECO:0000259" key="3">
    <source>
        <dbReference type="PROSITE" id="PS51186"/>
    </source>
</evidence>
<reference evidence="4" key="1">
    <citation type="submission" date="2022-02" db="EMBL/GenBank/DDBJ databases">
        <title>The genome sequence of Ruegeria sp. 1NDH52C.</title>
        <authorList>
            <person name="Du J."/>
        </authorList>
    </citation>
    <scope>NUCLEOTIDE SEQUENCE</scope>
    <source>
        <strain evidence="4">1NDH52C</strain>
    </source>
</reference>
<dbReference type="InterPro" id="IPR050832">
    <property type="entry name" value="Bact_Acetyltransf"/>
</dbReference>
<keyword evidence="2" id="KW-0012">Acyltransferase</keyword>
<dbReference type="PROSITE" id="PS51186">
    <property type="entry name" value="GNAT"/>
    <property type="match status" value="1"/>
</dbReference>
<evidence type="ECO:0000256" key="1">
    <source>
        <dbReference type="ARBA" id="ARBA00022679"/>
    </source>
</evidence>
<evidence type="ECO:0000313" key="4">
    <source>
        <dbReference type="EMBL" id="MCG6559044.1"/>
    </source>
</evidence>
<protein>
    <submittedName>
        <fullName evidence="4">GNAT family N-acetyltransferase</fullName>
    </submittedName>
</protein>
<keyword evidence="1" id="KW-0808">Transferase</keyword>
<proteinExistence type="predicted"/>
<dbReference type="PANTHER" id="PTHR43877">
    <property type="entry name" value="AMINOALKYLPHOSPHONATE N-ACETYLTRANSFERASE-RELATED-RELATED"/>
    <property type="match status" value="1"/>
</dbReference>
<feature type="domain" description="N-acetyltransferase" evidence="3">
    <location>
        <begin position="1"/>
        <end position="156"/>
    </location>
</feature>
<organism evidence="4 5">
    <name type="scientific">Ruegeria alba</name>
    <dbReference type="NCBI Taxonomy" id="2916756"/>
    <lineage>
        <taxon>Bacteria</taxon>
        <taxon>Pseudomonadati</taxon>
        <taxon>Pseudomonadota</taxon>
        <taxon>Alphaproteobacteria</taxon>
        <taxon>Rhodobacterales</taxon>
        <taxon>Roseobacteraceae</taxon>
        <taxon>Ruegeria</taxon>
    </lineage>
</organism>
<sequence length="156" mass="17036">MNLSPYRVAPDSPQIGAILSLIRKSFAFMDGRIDPPSSMHRLTEETVADHAARHEIWALGTPPLAVVFLTVKPGRLYLGKLAVDAGLRGQGLARRLVAQAETRARALGLPVVELETRVELVENHATFTKLGFVQTGETAHPGYDRPTSITMQKTLV</sequence>
<dbReference type="Pfam" id="PF00583">
    <property type="entry name" value="Acetyltransf_1"/>
    <property type="match status" value="1"/>
</dbReference>
<dbReference type="CDD" id="cd04301">
    <property type="entry name" value="NAT_SF"/>
    <property type="match status" value="1"/>
</dbReference>
<keyword evidence="5" id="KW-1185">Reference proteome</keyword>
<dbReference type="Proteomes" id="UP001165279">
    <property type="component" value="Unassembled WGS sequence"/>
</dbReference>
<dbReference type="SUPFAM" id="SSF55729">
    <property type="entry name" value="Acyl-CoA N-acyltransferases (Nat)"/>
    <property type="match status" value="1"/>
</dbReference>
<accession>A0ABS9NYY3</accession>
<dbReference type="RefSeq" id="WP_238905280.1">
    <property type="nucleotide sequence ID" value="NZ_JAKOEM010000010.1"/>
</dbReference>
<comment type="caution">
    <text evidence="4">The sequence shown here is derived from an EMBL/GenBank/DDBJ whole genome shotgun (WGS) entry which is preliminary data.</text>
</comment>
<evidence type="ECO:0000313" key="5">
    <source>
        <dbReference type="Proteomes" id="UP001165279"/>
    </source>
</evidence>
<dbReference type="InterPro" id="IPR016181">
    <property type="entry name" value="Acyl_CoA_acyltransferase"/>
</dbReference>
<dbReference type="EMBL" id="JAKOEM010000010">
    <property type="protein sequence ID" value="MCG6559044.1"/>
    <property type="molecule type" value="Genomic_DNA"/>
</dbReference>
<dbReference type="Gene3D" id="3.40.630.30">
    <property type="match status" value="1"/>
</dbReference>
<dbReference type="InterPro" id="IPR000182">
    <property type="entry name" value="GNAT_dom"/>
</dbReference>